<dbReference type="VEuPathDB" id="FungiDB:RhiirA1_481903"/>
<proteinExistence type="predicted"/>
<dbReference type="Proteomes" id="UP000232722">
    <property type="component" value="Unassembled WGS sequence"/>
</dbReference>
<evidence type="ECO:0000313" key="2">
    <source>
        <dbReference type="Proteomes" id="UP000232722"/>
    </source>
</evidence>
<accession>A0A2N0ND12</accession>
<sequence length="116" mass="13494">MKIAIIKSVDFEQQITAKEMIPADAFALALKRFMSRFLALENQKEMEPLYVYLSDSSLSFWPSTVPEKLIDELFPENLLVANTYDAYDFTMRKLEQTMENSRTATHMARTREGPYL</sequence>
<dbReference type="EMBL" id="LLXJ01010991">
    <property type="protein sequence ID" value="PKB92455.1"/>
    <property type="molecule type" value="Genomic_DNA"/>
</dbReference>
<gene>
    <name evidence="1" type="ORF">RhiirA5_444601</name>
</gene>
<reference evidence="1 2" key="1">
    <citation type="submission" date="2016-04" db="EMBL/GenBank/DDBJ databases">
        <title>Genome analyses suggest a sexual origin of heterokaryosis in a supposedly ancient asexual fungus.</title>
        <authorList>
            <person name="Ropars J."/>
            <person name="Sedzielewska K."/>
            <person name="Noel J."/>
            <person name="Charron P."/>
            <person name="Farinelli L."/>
            <person name="Marton T."/>
            <person name="Kruger M."/>
            <person name="Pelin A."/>
            <person name="Brachmann A."/>
            <person name="Corradi N."/>
        </authorList>
    </citation>
    <scope>NUCLEOTIDE SEQUENCE [LARGE SCALE GENOMIC DNA]</scope>
    <source>
        <strain evidence="1 2">A5</strain>
    </source>
</reference>
<protein>
    <submittedName>
        <fullName evidence="1">Uncharacterized protein</fullName>
    </submittedName>
</protein>
<comment type="caution">
    <text evidence="1">The sequence shown here is derived from an EMBL/GenBank/DDBJ whole genome shotgun (WGS) entry which is preliminary data.</text>
</comment>
<organism evidence="1 2">
    <name type="scientific">Rhizophagus irregularis</name>
    <dbReference type="NCBI Taxonomy" id="588596"/>
    <lineage>
        <taxon>Eukaryota</taxon>
        <taxon>Fungi</taxon>
        <taxon>Fungi incertae sedis</taxon>
        <taxon>Mucoromycota</taxon>
        <taxon>Glomeromycotina</taxon>
        <taxon>Glomeromycetes</taxon>
        <taxon>Glomerales</taxon>
        <taxon>Glomeraceae</taxon>
        <taxon>Rhizophagus</taxon>
    </lineage>
</organism>
<reference evidence="1 2" key="2">
    <citation type="submission" date="2017-09" db="EMBL/GenBank/DDBJ databases">
        <title>Extensive intraspecific genome diversity in a model arbuscular mycorrhizal fungus.</title>
        <authorList>
            <person name="Chen E.C."/>
            <person name="Morin E."/>
            <person name="Beaudet D."/>
            <person name="Noel J."/>
            <person name="Ndikumana S."/>
            <person name="Charron P."/>
            <person name="St-Onge C."/>
            <person name="Giorgi J."/>
            <person name="Grigoriev I.V."/>
            <person name="Roux C."/>
            <person name="Martin F.M."/>
            <person name="Corradi N."/>
        </authorList>
    </citation>
    <scope>NUCLEOTIDE SEQUENCE [LARGE SCALE GENOMIC DNA]</scope>
    <source>
        <strain evidence="1 2">A5</strain>
    </source>
</reference>
<name>A0A2N0ND12_9GLOM</name>
<evidence type="ECO:0000313" key="1">
    <source>
        <dbReference type="EMBL" id="PKB92455.1"/>
    </source>
</evidence>
<dbReference type="AlphaFoldDB" id="A0A2N0ND12"/>